<feature type="transmembrane region" description="Helical" evidence="1">
    <location>
        <begin position="126"/>
        <end position="153"/>
    </location>
</feature>
<sequence length="517" mass="52232">MNTLTGTRPMLGLTLRRERLHGSAWYVLSGLLLVVIAAGIIATYPTAADREALAESVNASAGELFMIGPVSSTDVGGVGLWRMLGIAAIFVSLASVLTVVRNTRAPEESGTSELLGSAAIGRAAPLAATLGVTAAGSLTAGIVASVGFLGIGASAGGSVLVGAQVTSFGLLAAALAALTGQIVQTARAATGIAVAVVAAFFLLRGAGDAIGGNAYWMSPFGWIAAVRPFAHNNAWMLLPVLGLTIALAAVAVWIASRRDLGAGLLPERVGPAHANAALRGPTSLALRTSRGAVIGWAAGALVVGLMIGGVSSTVDEQIDLALGTGAGSGAGLVQVALYLSPLFAAILGIQTTLRLRGEVTSGRAEAVLSRPVARTSWLLAYAITGALAALAVLFAFGLGIGVAQLGTDPGSFGVLAVAGALRAPAAWVFIALTTLLLATIPRAATAIAFIVLGAFQALEFTVEFRLVPPEALYASPFALVPQLPDGEPHPWQTILLILIAAALAAVATRSIRHQDIH</sequence>
<feature type="transmembrane region" description="Helical" evidence="1">
    <location>
        <begin position="293"/>
        <end position="311"/>
    </location>
</feature>
<feature type="transmembrane region" description="Helical" evidence="1">
    <location>
        <begin position="378"/>
        <end position="400"/>
    </location>
</feature>
<feature type="transmembrane region" description="Helical" evidence="1">
    <location>
        <begin position="236"/>
        <end position="255"/>
    </location>
</feature>
<dbReference type="RefSeq" id="WP_114128090.1">
    <property type="nucleotide sequence ID" value="NZ_QOUI01000014.1"/>
</dbReference>
<gene>
    <name evidence="2" type="ORF">DT076_18010</name>
</gene>
<dbReference type="Proteomes" id="UP000252770">
    <property type="component" value="Unassembled WGS sequence"/>
</dbReference>
<feature type="transmembrane region" description="Helical" evidence="1">
    <location>
        <begin position="491"/>
        <end position="511"/>
    </location>
</feature>
<feature type="transmembrane region" description="Helical" evidence="1">
    <location>
        <begin position="24"/>
        <end position="44"/>
    </location>
</feature>
<keyword evidence="1" id="KW-0812">Transmembrane</keyword>
<feature type="transmembrane region" description="Helical" evidence="1">
    <location>
        <begin position="444"/>
        <end position="462"/>
    </location>
</feature>
<reference evidence="2 3" key="1">
    <citation type="submission" date="2018-07" db="EMBL/GenBank/DDBJ databases">
        <title>Desertimonas flava gen. nov. sp. nov.</title>
        <authorList>
            <person name="Liu S."/>
        </authorList>
    </citation>
    <scope>NUCLEOTIDE SEQUENCE [LARGE SCALE GENOMIC DNA]</scope>
    <source>
        <strain evidence="2 3">16Sb5-5</strain>
    </source>
</reference>
<keyword evidence="1" id="KW-0472">Membrane</keyword>
<name>A0A367YQR8_9ACTN</name>
<accession>A0A367YQR8</accession>
<dbReference type="EMBL" id="QOUI01000014">
    <property type="protein sequence ID" value="RCK68087.1"/>
    <property type="molecule type" value="Genomic_DNA"/>
</dbReference>
<evidence type="ECO:0000313" key="3">
    <source>
        <dbReference type="Proteomes" id="UP000252770"/>
    </source>
</evidence>
<feature type="transmembrane region" description="Helical" evidence="1">
    <location>
        <begin position="331"/>
        <end position="349"/>
    </location>
</feature>
<feature type="transmembrane region" description="Helical" evidence="1">
    <location>
        <begin position="80"/>
        <end position="100"/>
    </location>
</feature>
<feature type="transmembrane region" description="Helical" evidence="1">
    <location>
        <begin position="412"/>
        <end position="437"/>
    </location>
</feature>
<feature type="transmembrane region" description="Helical" evidence="1">
    <location>
        <begin position="159"/>
        <end position="180"/>
    </location>
</feature>
<comment type="caution">
    <text evidence="2">The sequence shown here is derived from an EMBL/GenBank/DDBJ whole genome shotgun (WGS) entry which is preliminary data.</text>
</comment>
<dbReference type="AlphaFoldDB" id="A0A367YQR8"/>
<evidence type="ECO:0000313" key="2">
    <source>
        <dbReference type="EMBL" id="RCK68087.1"/>
    </source>
</evidence>
<proteinExistence type="predicted"/>
<organism evidence="2 3">
    <name type="scientific">Desertihabitans brevis</name>
    <dbReference type="NCBI Taxonomy" id="2268447"/>
    <lineage>
        <taxon>Bacteria</taxon>
        <taxon>Bacillati</taxon>
        <taxon>Actinomycetota</taxon>
        <taxon>Actinomycetes</taxon>
        <taxon>Propionibacteriales</taxon>
        <taxon>Propionibacteriaceae</taxon>
        <taxon>Desertihabitans</taxon>
    </lineage>
</organism>
<protein>
    <submittedName>
        <fullName evidence="2">ABC transporter permease</fullName>
    </submittedName>
</protein>
<keyword evidence="1" id="KW-1133">Transmembrane helix</keyword>
<feature type="transmembrane region" description="Helical" evidence="1">
    <location>
        <begin position="192"/>
        <end position="216"/>
    </location>
</feature>
<keyword evidence="3" id="KW-1185">Reference proteome</keyword>
<evidence type="ECO:0000256" key="1">
    <source>
        <dbReference type="SAM" id="Phobius"/>
    </source>
</evidence>